<dbReference type="AlphaFoldDB" id="W0RIC1"/>
<dbReference type="SUPFAM" id="SSF52374">
    <property type="entry name" value="Nucleotidylyl transferase"/>
    <property type="match status" value="1"/>
</dbReference>
<dbReference type="InterPro" id="IPR001412">
    <property type="entry name" value="aa-tRNA-synth_I_CS"/>
</dbReference>
<dbReference type="NCBIfam" id="NF004349">
    <property type="entry name" value="PRK05729.1"/>
    <property type="match status" value="1"/>
</dbReference>
<feature type="short sequence motif" description="'KMSKS' region" evidence="10">
    <location>
        <begin position="547"/>
        <end position="551"/>
    </location>
</feature>
<dbReference type="Gene3D" id="3.40.50.620">
    <property type="entry name" value="HUPs"/>
    <property type="match status" value="2"/>
</dbReference>
<dbReference type="GO" id="GO:0002161">
    <property type="term" value="F:aminoacyl-tRNA deacylase activity"/>
    <property type="evidence" value="ECO:0007669"/>
    <property type="project" value="InterPro"/>
</dbReference>
<dbReference type="FunFam" id="3.40.50.620:FF:000020">
    <property type="entry name" value="Valine--tRNA ligase, mitochondrial"/>
    <property type="match status" value="1"/>
</dbReference>
<comment type="caution">
    <text evidence="10">Lacks conserved residue(s) required for the propagation of feature annotation.</text>
</comment>
<dbReference type="EMBL" id="CP007128">
    <property type="protein sequence ID" value="AHG90531.1"/>
    <property type="molecule type" value="Genomic_DNA"/>
</dbReference>
<accession>W0RIC1</accession>
<dbReference type="STRING" id="861299.J421_2994"/>
<dbReference type="Gene3D" id="3.90.740.10">
    <property type="entry name" value="Valyl/Leucyl/Isoleucyl-tRNA synthetase, editing domain"/>
    <property type="match status" value="1"/>
</dbReference>
<keyword evidence="1 10" id="KW-0963">Cytoplasm</keyword>
<dbReference type="Gene3D" id="1.10.287.380">
    <property type="entry name" value="Valyl-tRNA synthetase, C-terminal domain"/>
    <property type="match status" value="1"/>
</dbReference>
<feature type="domain" description="Valyl-tRNA synthetase tRNA-binding arm" evidence="13">
    <location>
        <begin position="864"/>
        <end position="928"/>
    </location>
</feature>
<keyword evidence="4 10" id="KW-0067">ATP-binding</keyword>
<dbReference type="Pfam" id="PF00133">
    <property type="entry name" value="tRNA-synt_1"/>
    <property type="match status" value="1"/>
</dbReference>
<keyword evidence="7 10" id="KW-0030">Aminoacyl-tRNA synthetase</keyword>
<dbReference type="SUPFAM" id="SSF50677">
    <property type="entry name" value="ValRS/IleRS/LeuRS editing domain"/>
    <property type="match status" value="1"/>
</dbReference>
<evidence type="ECO:0000256" key="10">
    <source>
        <dbReference type="HAMAP-Rule" id="MF_02004"/>
    </source>
</evidence>
<dbReference type="Proteomes" id="UP000019151">
    <property type="component" value="Chromosome"/>
</dbReference>
<feature type="binding site" evidence="10">
    <location>
        <position position="550"/>
    </location>
    <ligand>
        <name>ATP</name>
        <dbReference type="ChEBI" id="CHEBI:30616"/>
    </ligand>
</feature>
<comment type="subcellular location">
    <subcellularLocation>
        <location evidence="10">Cytoplasm</location>
    </subcellularLocation>
</comment>
<proteinExistence type="inferred from homology"/>
<dbReference type="InterPro" id="IPR033705">
    <property type="entry name" value="Anticodon_Ia_Val"/>
</dbReference>
<dbReference type="InterPro" id="IPR002303">
    <property type="entry name" value="Valyl-tRNA_ligase"/>
</dbReference>
<gene>
    <name evidence="10" type="primary">valS</name>
    <name evidence="14" type="ORF">J421_2994</name>
</gene>
<evidence type="ECO:0000256" key="4">
    <source>
        <dbReference type="ARBA" id="ARBA00022840"/>
    </source>
</evidence>
<keyword evidence="5 10" id="KW-0648">Protein biosynthesis</keyword>
<dbReference type="InterPro" id="IPR037118">
    <property type="entry name" value="Val-tRNA_synth_C_sf"/>
</dbReference>
<keyword evidence="3 10" id="KW-0547">Nucleotide-binding</keyword>
<evidence type="ECO:0000256" key="6">
    <source>
        <dbReference type="ARBA" id="ARBA00023054"/>
    </source>
</evidence>
<comment type="domain">
    <text evidence="10">ValRS has two distinct active sites: one for aminoacylation and one for editing. The misactivated threonine is translocated from the active site to the editing site.</text>
</comment>
<keyword evidence="2 10" id="KW-0436">Ligase</keyword>
<feature type="domain" description="Methionyl/Valyl/Leucyl/Isoleucyl-tRNA synthetase anticodon-binding" evidence="12">
    <location>
        <begin position="674"/>
        <end position="805"/>
    </location>
</feature>
<dbReference type="HOGENOM" id="CLU_001493_0_2_0"/>
<dbReference type="PRINTS" id="PR00986">
    <property type="entry name" value="TRNASYNTHVAL"/>
</dbReference>
<dbReference type="GO" id="GO:0005524">
    <property type="term" value="F:ATP binding"/>
    <property type="evidence" value="ECO:0007669"/>
    <property type="project" value="UniProtKB-UniRule"/>
</dbReference>
<dbReference type="NCBIfam" id="TIGR00422">
    <property type="entry name" value="valS"/>
    <property type="match status" value="1"/>
</dbReference>
<dbReference type="HAMAP" id="MF_02004">
    <property type="entry name" value="Val_tRNA_synth_type1"/>
    <property type="match status" value="1"/>
</dbReference>
<keyword evidence="6 10" id="KW-0175">Coiled coil</keyword>
<comment type="function">
    <text evidence="10">Catalyzes the attachment of valine to tRNA(Val). As ValRS can inadvertently accommodate and process structurally similar amino acids such as threonine, to avoid such errors, it has a 'posttransfer' editing activity that hydrolyzes mischarged Thr-tRNA(Val) in a tRNA-dependent manner.</text>
</comment>
<feature type="domain" description="Aminoacyl-tRNA synthetase class Ia" evidence="11">
    <location>
        <begin position="26"/>
        <end position="576"/>
    </location>
</feature>
<dbReference type="InParanoid" id="W0RIC1"/>
<dbReference type="Pfam" id="PF08264">
    <property type="entry name" value="Anticodon_1"/>
    <property type="match status" value="1"/>
</dbReference>
<dbReference type="PATRIC" id="fig|861299.3.peg.3046"/>
<evidence type="ECO:0000313" key="14">
    <source>
        <dbReference type="EMBL" id="AHG90531.1"/>
    </source>
</evidence>
<evidence type="ECO:0000256" key="1">
    <source>
        <dbReference type="ARBA" id="ARBA00022490"/>
    </source>
</evidence>
<dbReference type="GO" id="GO:0005829">
    <property type="term" value="C:cytosol"/>
    <property type="evidence" value="ECO:0007669"/>
    <property type="project" value="TreeGrafter"/>
</dbReference>
<dbReference type="InterPro" id="IPR013155">
    <property type="entry name" value="M/V/L/I-tRNA-synth_anticd-bd"/>
</dbReference>
<dbReference type="EC" id="6.1.1.9" evidence="10"/>
<dbReference type="KEGG" id="gba:J421_2994"/>
<dbReference type="PROSITE" id="PS00178">
    <property type="entry name" value="AA_TRNA_LIGASE_I"/>
    <property type="match status" value="1"/>
</dbReference>
<evidence type="ECO:0000259" key="13">
    <source>
        <dbReference type="Pfam" id="PF10458"/>
    </source>
</evidence>
<dbReference type="InterPro" id="IPR010978">
    <property type="entry name" value="tRNA-bd_arm"/>
</dbReference>
<evidence type="ECO:0000256" key="8">
    <source>
        <dbReference type="ARBA" id="ARBA00047552"/>
    </source>
</evidence>
<dbReference type="OrthoDB" id="9810365at2"/>
<evidence type="ECO:0000313" key="15">
    <source>
        <dbReference type="Proteomes" id="UP000019151"/>
    </source>
</evidence>
<dbReference type="RefSeq" id="WP_104022655.1">
    <property type="nucleotide sequence ID" value="NZ_CP007128.1"/>
</dbReference>
<keyword evidence="15" id="KW-1185">Reference proteome</keyword>
<dbReference type="eggNOG" id="COG0525">
    <property type="taxonomic scope" value="Bacteria"/>
</dbReference>
<evidence type="ECO:0000256" key="3">
    <source>
        <dbReference type="ARBA" id="ARBA00022741"/>
    </source>
</evidence>
<comment type="subunit">
    <text evidence="10">Monomer.</text>
</comment>
<dbReference type="InterPro" id="IPR019499">
    <property type="entry name" value="Val-tRNA_synth_tRNA-bd"/>
</dbReference>
<dbReference type="FunCoup" id="W0RIC1">
    <property type="interactions" value="515"/>
</dbReference>
<evidence type="ECO:0000256" key="9">
    <source>
        <dbReference type="ARBA" id="ARBA00060830"/>
    </source>
</evidence>
<dbReference type="SUPFAM" id="SSF47323">
    <property type="entry name" value="Anticodon-binding domain of a subclass of class I aminoacyl-tRNA synthetases"/>
    <property type="match status" value="1"/>
</dbReference>
<dbReference type="PANTHER" id="PTHR11946:SF93">
    <property type="entry name" value="VALINE--TRNA LIGASE, CHLOROPLASTIC_MITOCHONDRIAL 2"/>
    <property type="match status" value="1"/>
</dbReference>
<dbReference type="InterPro" id="IPR009008">
    <property type="entry name" value="Val/Leu/Ile-tRNA-synth_edit"/>
</dbReference>
<reference evidence="14 15" key="1">
    <citation type="journal article" date="2014" name="Genome Announc.">
        <title>Genome Sequence and Methylome of Soil Bacterium Gemmatirosa kalamazoonensis KBS708T, a Member of the Rarely Cultivated Gemmatimonadetes Phylum.</title>
        <authorList>
            <person name="Debruyn J.M."/>
            <person name="Radosevich M."/>
            <person name="Wommack K.E."/>
            <person name="Polson S.W."/>
            <person name="Hauser L.J."/>
            <person name="Fawaz M.N."/>
            <person name="Korlach J."/>
            <person name="Tsai Y.C."/>
        </authorList>
    </citation>
    <scope>NUCLEOTIDE SEQUENCE [LARGE SCALE GENOMIC DNA]</scope>
    <source>
        <strain evidence="14 15">KBS708</strain>
    </source>
</reference>
<evidence type="ECO:0000256" key="2">
    <source>
        <dbReference type="ARBA" id="ARBA00022598"/>
    </source>
</evidence>
<dbReference type="PANTHER" id="PTHR11946">
    <property type="entry name" value="VALYL-TRNA SYNTHETASES"/>
    <property type="match status" value="1"/>
</dbReference>
<protein>
    <recommendedName>
        <fullName evidence="10">Valine--tRNA ligase</fullName>
        <ecNumber evidence="10">6.1.1.9</ecNumber>
    </recommendedName>
    <alternativeName>
        <fullName evidence="10">Valyl-tRNA synthetase</fullName>
        <shortName evidence="10">ValRS</shortName>
    </alternativeName>
</protein>
<dbReference type="Gene3D" id="1.10.730.10">
    <property type="entry name" value="Isoleucyl-tRNA Synthetase, Domain 1"/>
    <property type="match status" value="1"/>
</dbReference>
<dbReference type="FunFam" id="1.10.287.380:FF:000001">
    <property type="entry name" value="Valine--tRNA ligase"/>
    <property type="match status" value="1"/>
</dbReference>
<comment type="similarity">
    <text evidence="9 10">Belongs to the class-I aminoacyl-tRNA synthetase family. ValS type 1 subfamily.</text>
</comment>
<dbReference type="CDD" id="cd07962">
    <property type="entry name" value="Anticodon_Ia_Val"/>
    <property type="match status" value="1"/>
</dbReference>
<dbReference type="Pfam" id="PF10458">
    <property type="entry name" value="Val_tRNA-synt_C"/>
    <property type="match status" value="1"/>
</dbReference>
<evidence type="ECO:0000256" key="5">
    <source>
        <dbReference type="ARBA" id="ARBA00022917"/>
    </source>
</evidence>
<dbReference type="InterPro" id="IPR009080">
    <property type="entry name" value="tRNAsynth_Ia_anticodon-bd"/>
</dbReference>
<evidence type="ECO:0000259" key="11">
    <source>
        <dbReference type="Pfam" id="PF00133"/>
    </source>
</evidence>
<dbReference type="InterPro" id="IPR014729">
    <property type="entry name" value="Rossmann-like_a/b/a_fold"/>
</dbReference>
<comment type="domain">
    <text evidence="10">The C-terminal coiled-coil domain is crucial for aminoacylation activity.</text>
</comment>
<dbReference type="GO" id="GO:0006438">
    <property type="term" value="P:valyl-tRNA aminoacylation"/>
    <property type="evidence" value="ECO:0007669"/>
    <property type="project" value="UniProtKB-UniRule"/>
</dbReference>
<evidence type="ECO:0000259" key="12">
    <source>
        <dbReference type="Pfam" id="PF08264"/>
    </source>
</evidence>
<evidence type="ECO:0000256" key="7">
    <source>
        <dbReference type="ARBA" id="ARBA00023146"/>
    </source>
</evidence>
<name>W0RIC1_9BACT</name>
<dbReference type="CDD" id="cd00817">
    <property type="entry name" value="ValRS_core"/>
    <property type="match status" value="1"/>
</dbReference>
<comment type="catalytic activity">
    <reaction evidence="8 10">
        <text>tRNA(Val) + L-valine + ATP = L-valyl-tRNA(Val) + AMP + diphosphate</text>
        <dbReference type="Rhea" id="RHEA:10704"/>
        <dbReference type="Rhea" id="RHEA-COMP:9672"/>
        <dbReference type="Rhea" id="RHEA-COMP:9708"/>
        <dbReference type="ChEBI" id="CHEBI:30616"/>
        <dbReference type="ChEBI" id="CHEBI:33019"/>
        <dbReference type="ChEBI" id="CHEBI:57762"/>
        <dbReference type="ChEBI" id="CHEBI:78442"/>
        <dbReference type="ChEBI" id="CHEBI:78537"/>
        <dbReference type="ChEBI" id="CHEBI:456215"/>
        <dbReference type="EC" id="6.1.1.9"/>
    </reaction>
</comment>
<organism evidence="14 15">
    <name type="scientific">Gemmatirosa kalamazoonensis</name>
    <dbReference type="NCBI Taxonomy" id="861299"/>
    <lineage>
        <taxon>Bacteria</taxon>
        <taxon>Pseudomonadati</taxon>
        <taxon>Gemmatimonadota</taxon>
        <taxon>Gemmatimonadia</taxon>
        <taxon>Gemmatimonadales</taxon>
        <taxon>Gemmatimonadaceae</taxon>
        <taxon>Gemmatirosa</taxon>
    </lineage>
</organism>
<dbReference type="GO" id="GO:0004832">
    <property type="term" value="F:valine-tRNA ligase activity"/>
    <property type="evidence" value="ECO:0007669"/>
    <property type="project" value="UniProtKB-UniRule"/>
</dbReference>
<dbReference type="InterPro" id="IPR002300">
    <property type="entry name" value="aa-tRNA-synth_Ia"/>
</dbReference>
<dbReference type="SUPFAM" id="SSF46589">
    <property type="entry name" value="tRNA-binding arm"/>
    <property type="match status" value="1"/>
</dbReference>
<sequence length="932" mass="103101">MTAPTDTTGASPIPPIYNAAATEPAVYAAWEEAGVFAARPEDSARLGGPRPPFTIVIPPPNVTAVLHMGHGLNNSVQDVIVRWRRMAGDETLWVPGTDHAGIATQNVVEKQIAREGLTRYDLGREAFVERTVKFVEETGGAILQQLRAIGCSCDWTRTAYTLSPELSRAVREAFVRLWERGLVYKGHRVIHWCPRCMTSLSDEEAEFHDAQGKLYHISYPLQDDPTRSVTVATTRPETMLGDVAVAVNPSDDRYRDLVGTYVLLPIVNIPIPVVADEYTDPTFGTGVVKITPAHDANDFEVGRRHGLPQPIVMTAEAIMDEVSDAAGRVPDGIRGLDRDAARERIVELLREAGRLEKVENHPHAVRKCYRCETVVEPRLSDQWFVRMAPLAEPALAAHRRGETRVLPERWDAVYVNWLEGIRDWNISRQLWWGHRIPVWYCDACGGEPIVSRADVASCPTCGGTVRQDEDVLDTWFSSWLWPLSTLGWPDETPDLEAFYPTDVLVTAPEILFFWVARMIMAGLEFKGRVPFHTVYLTGTVRDTQHRKMSKSLGNGIDPLDVVALYGADALRWTVIAGLGLGADVILDNRDLEKSFAAGRNFCTKLWNIGRFLLTNVGDEPVRPLADVDRSRLTRADRWILARLDMAVAECDGALGPARPDASHRWASAERFVGLRLNEYAEAARRFAWNELADWYVESTKGRLAGPDATPEDREVARAVLTHCFDQAMRLLHPIVPFITESLWQRIPGRVEGELLARAAWPHLRTGDAGATDARVAEFEIVRAAVEGLRRTRSEYVIAPSAWIDAVIVAGDDARAVFEQEAALVGRLARARLTVAPSAPAGGGAAHVVIGRGVELVVPLGGIVDVEKECAKLGKELADLDKQLGALRGRLSNERFVSGAPADVVEKERVKERDWTERRAQLAAKLSALCGAQ</sequence>